<dbReference type="GO" id="GO:0016020">
    <property type="term" value="C:membrane"/>
    <property type="evidence" value="ECO:0007669"/>
    <property type="project" value="UniProtKB-SubCell"/>
</dbReference>
<dbReference type="SUPFAM" id="SSF58104">
    <property type="entry name" value="Methyl-accepting chemotaxis protein (MCP) signaling domain"/>
    <property type="match status" value="1"/>
</dbReference>
<evidence type="ECO:0000313" key="4">
    <source>
        <dbReference type="EMBL" id="AOZ52247.1"/>
    </source>
</evidence>
<protein>
    <submittedName>
        <fullName evidence="4">Uncharacterized protein</fullName>
    </submittedName>
</protein>
<dbReference type="RefSeq" id="WP_070981249.1">
    <property type="nucleotide sequence ID" value="NZ_CP017707.1"/>
</dbReference>
<gene>
    <name evidence="4" type="ORF">BKX93_21085</name>
</gene>
<sequence>MNNFRGNVVINGLLVLIVLTFIGVVYTFISMRQAVDSMSAASDNRYHSYLLASELRQSSDDLTRLGRTYVVTGDPSYEQQYNRVLDIRNGKAPRPQEYNRIYWDFVAAGQDKPRPDGETVPLQNLMKQAGFTDDEFAKLKEAQANSDGLVNLEVRAMNAVKGKFADAQGNYTVNGQPDMELARKLVHSKEYHQYKAKIMKPIDDFFVLLDQRTNTALQQARDRLSNAQLMFLVTIILLVGEILFLILLGRRQLNAQLGGSVSEIEQVLQEIASGNLTVAVPNAPEHSALGQIGVMNQRLRRLIGEVNNNAGELVSAVGSLHQTTNRISSDADQVNQAISSNAATIEQITVSVTHVADTTSDANAIISQANDSAERGRHAMQQVSAEVGKLSQAMATLGDTLHSLGKHSEEISSIVGVIKDIADQTNLLALNAAIEAARAGEQGRGFAVVADEVRKLAERTAQATTEITTMTQGMQQQTAGTVSSMQQARSTVDQSVDLAQSAANEIENIGGLMGQVVETFAQITHATREQSTAVGNIAHTTEHINGMTRSTSEVAQSASSTLDELNQRASKLKNVVERFHI</sequence>
<dbReference type="SMART" id="SM00283">
    <property type="entry name" value="MA"/>
    <property type="match status" value="1"/>
</dbReference>
<dbReference type="AlphaFoldDB" id="A0A1D9LLV2"/>
<comment type="similarity">
    <text evidence="3">Belongs to the methyl-accepting chemotaxis (MCP) protein family.</text>
</comment>
<dbReference type="KEGG" id="cvc:BKX93_21085"/>
<dbReference type="Proteomes" id="UP000178776">
    <property type="component" value="Chromosome"/>
</dbReference>
<dbReference type="InterPro" id="IPR004089">
    <property type="entry name" value="MCPsignal_dom"/>
</dbReference>
<organism evidence="4 5">
    <name type="scientific">Chromobacterium vaccinii</name>
    <dbReference type="NCBI Taxonomy" id="1108595"/>
    <lineage>
        <taxon>Bacteria</taxon>
        <taxon>Pseudomonadati</taxon>
        <taxon>Pseudomonadota</taxon>
        <taxon>Betaproteobacteria</taxon>
        <taxon>Neisseriales</taxon>
        <taxon>Chromobacteriaceae</taxon>
        <taxon>Chromobacterium</taxon>
    </lineage>
</organism>
<evidence type="ECO:0000256" key="1">
    <source>
        <dbReference type="ARBA" id="ARBA00004370"/>
    </source>
</evidence>
<dbReference type="PROSITE" id="PS50111">
    <property type="entry name" value="CHEMOTAXIS_TRANSDUC_2"/>
    <property type="match status" value="1"/>
</dbReference>
<dbReference type="FunFam" id="1.10.287.950:FF:000001">
    <property type="entry name" value="Methyl-accepting chemotaxis sensory transducer"/>
    <property type="match status" value="1"/>
</dbReference>
<evidence type="ECO:0000256" key="3">
    <source>
        <dbReference type="ARBA" id="ARBA00029447"/>
    </source>
</evidence>
<accession>A0A1D9LLV2</accession>
<dbReference type="PANTHER" id="PTHR32089">
    <property type="entry name" value="METHYL-ACCEPTING CHEMOTAXIS PROTEIN MCPB"/>
    <property type="match status" value="1"/>
</dbReference>
<dbReference type="PANTHER" id="PTHR32089:SF112">
    <property type="entry name" value="LYSOZYME-LIKE PROTEIN-RELATED"/>
    <property type="match status" value="1"/>
</dbReference>
<name>A0A1D9LLV2_9NEIS</name>
<evidence type="ECO:0000313" key="5">
    <source>
        <dbReference type="Proteomes" id="UP000178776"/>
    </source>
</evidence>
<comment type="subcellular location">
    <subcellularLocation>
        <location evidence="1">Membrane</location>
    </subcellularLocation>
</comment>
<reference evidence="4 5" key="1">
    <citation type="submission" date="2016-10" db="EMBL/GenBank/DDBJ databases">
        <title>Chromobacterium muskegensis sp. nov., an insecticidal bacterium isolated from Sphagnum bogs.</title>
        <authorList>
            <person name="Sparks M.E."/>
            <person name="Blackburn M.B."/>
            <person name="Gundersen-Rindal D.E."/>
            <person name="Mitchell A."/>
            <person name="Farrar R."/>
            <person name="Kuhar D."/>
        </authorList>
    </citation>
    <scope>NUCLEOTIDE SEQUENCE [LARGE SCALE GENOMIC DNA]</scope>
    <source>
        <strain evidence="4 5">21-1</strain>
    </source>
</reference>
<dbReference type="GeneID" id="68844319"/>
<dbReference type="GO" id="GO:0006935">
    <property type="term" value="P:chemotaxis"/>
    <property type="evidence" value="ECO:0007669"/>
    <property type="project" value="UniProtKB-ARBA"/>
</dbReference>
<dbReference type="CDD" id="cd11386">
    <property type="entry name" value="MCP_signal"/>
    <property type="match status" value="1"/>
</dbReference>
<dbReference type="GO" id="GO:0007165">
    <property type="term" value="P:signal transduction"/>
    <property type="evidence" value="ECO:0007669"/>
    <property type="project" value="UniProtKB-KW"/>
</dbReference>
<dbReference type="Pfam" id="PF00015">
    <property type="entry name" value="MCPsignal"/>
    <property type="match status" value="1"/>
</dbReference>
<proteinExistence type="inferred from homology"/>
<dbReference type="Gene3D" id="1.10.287.950">
    <property type="entry name" value="Methyl-accepting chemotaxis protein"/>
    <property type="match status" value="1"/>
</dbReference>
<keyword evidence="2" id="KW-0807">Transducer</keyword>
<dbReference type="EMBL" id="CP017707">
    <property type="protein sequence ID" value="AOZ52247.1"/>
    <property type="molecule type" value="Genomic_DNA"/>
</dbReference>
<dbReference type="STRING" id="1108595.BKX93_21085"/>
<evidence type="ECO:0000256" key="2">
    <source>
        <dbReference type="ARBA" id="ARBA00023224"/>
    </source>
</evidence>